<evidence type="ECO:0000256" key="6">
    <source>
        <dbReference type="ARBA" id="ARBA00022840"/>
    </source>
</evidence>
<feature type="compositionally biased region" description="Basic and acidic residues" evidence="11">
    <location>
        <begin position="460"/>
        <end position="473"/>
    </location>
</feature>
<feature type="region of interest" description="Disordered" evidence="11">
    <location>
        <begin position="455"/>
        <end position="486"/>
    </location>
</feature>
<dbReference type="Pfam" id="PF16124">
    <property type="entry name" value="RecQ_Zn_bind"/>
    <property type="match status" value="1"/>
</dbReference>
<dbReference type="GO" id="GO:0000724">
    <property type="term" value="P:double-strand break repair via homologous recombination"/>
    <property type="evidence" value="ECO:0007669"/>
    <property type="project" value="TreeGrafter"/>
</dbReference>
<dbReference type="SUPFAM" id="SSF52540">
    <property type="entry name" value="P-loop containing nucleoside triphosphate hydrolases"/>
    <property type="match status" value="1"/>
</dbReference>
<dbReference type="GO" id="GO:0003677">
    <property type="term" value="F:DNA binding"/>
    <property type="evidence" value="ECO:0007669"/>
    <property type="project" value="UniProtKB-KW"/>
</dbReference>
<evidence type="ECO:0000313" key="15">
    <source>
        <dbReference type="EMBL" id="NXC74687.1"/>
    </source>
</evidence>
<feature type="non-terminal residue" evidence="15">
    <location>
        <position position="1"/>
    </location>
</feature>
<evidence type="ECO:0000256" key="8">
    <source>
        <dbReference type="ARBA" id="ARBA00023235"/>
    </source>
</evidence>
<evidence type="ECO:0000256" key="1">
    <source>
        <dbReference type="ARBA" id="ARBA00001947"/>
    </source>
</evidence>
<dbReference type="FunFam" id="3.40.50.300:FF:001023">
    <property type="entry name" value="Werner syndrome RecQ like helicase"/>
    <property type="match status" value="1"/>
</dbReference>
<dbReference type="GO" id="GO:0005524">
    <property type="term" value="F:ATP binding"/>
    <property type="evidence" value="ECO:0007669"/>
    <property type="project" value="UniProtKB-KW"/>
</dbReference>
<dbReference type="GO" id="GO:0006260">
    <property type="term" value="P:DNA replication"/>
    <property type="evidence" value="ECO:0007669"/>
    <property type="project" value="InterPro"/>
</dbReference>
<dbReference type="GO" id="GO:0008408">
    <property type="term" value="F:3'-5' exonuclease activity"/>
    <property type="evidence" value="ECO:0007669"/>
    <property type="project" value="InterPro"/>
</dbReference>
<keyword evidence="8" id="KW-0413">Isomerase</keyword>
<dbReference type="SUPFAM" id="SSF53098">
    <property type="entry name" value="Ribonuclease H-like"/>
    <property type="match status" value="1"/>
</dbReference>
<dbReference type="InterPro" id="IPR036397">
    <property type="entry name" value="RNaseH_sf"/>
</dbReference>
<dbReference type="CDD" id="cd06141">
    <property type="entry name" value="WRN_exo"/>
    <property type="match status" value="1"/>
</dbReference>
<dbReference type="GO" id="GO:0009378">
    <property type="term" value="F:four-way junction helicase activity"/>
    <property type="evidence" value="ECO:0007669"/>
    <property type="project" value="TreeGrafter"/>
</dbReference>
<dbReference type="PROSITE" id="PS51194">
    <property type="entry name" value="HELICASE_CTER"/>
    <property type="match status" value="1"/>
</dbReference>
<dbReference type="EC" id="5.6.2.4" evidence="10"/>
<dbReference type="InterPro" id="IPR004589">
    <property type="entry name" value="DNA_helicase_ATP-dep_RecQ"/>
</dbReference>
<evidence type="ECO:0000313" key="16">
    <source>
        <dbReference type="Proteomes" id="UP000657035"/>
    </source>
</evidence>
<dbReference type="InterPro" id="IPR012337">
    <property type="entry name" value="RNaseH-like_sf"/>
</dbReference>
<organism evidence="15 16">
    <name type="scientific">Anhinga anhinga</name>
    <name type="common">Anhinga</name>
    <name type="synonym">Plotus anhinga</name>
    <dbReference type="NCBI Taxonomy" id="56067"/>
    <lineage>
        <taxon>Eukaryota</taxon>
        <taxon>Metazoa</taxon>
        <taxon>Chordata</taxon>
        <taxon>Craniata</taxon>
        <taxon>Vertebrata</taxon>
        <taxon>Euteleostomi</taxon>
        <taxon>Archelosauria</taxon>
        <taxon>Archosauria</taxon>
        <taxon>Dinosauria</taxon>
        <taxon>Saurischia</taxon>
        <taxon>Theropoda</taxon>
        <taxon>Coelurosauria</taxon>
        <taxon>Aves</taxon>
        <taxon>Neognathae</taxon>
        <taxon>Neoaves</taxon>
        <taxon>Aequornithes</taxon>
        <taxon>Suliformes</taxon>
        <taxon>Anhingidae</taxon>
        <taxon>Anhinga</taxon>
    </lineage>
</organism>
<dbReference type="PANTHER" id="PTHR13710:SF120">
    <property type="entry name" value="BIFUNCTIONAL 3'-5' EXONUCLEASE_ATP-DEPENDENT HELICASE WRN"/>
    <property type="match status" value="1"/>
</dbReference>
<dbReference type="CDD" id="cd18017">
    <property type="entry name" value="DEXHc_RecQ3"/>
    <property type="match status" value="1"/>
</dbReference>
<evidence type="ECO:0000259" key="13">
    <source>
        <dbReference type="PROSITE" id="PS51192"/>
    </source>
</evidence>
<dbReference type="InterPro" id="IPR002562">
    <property type="entry name" value="3'-5'_exonuclease_dom"/>
</dbReference>
<proteinExistence type="inferred from homology"/>
<dbReference type="Pfam" id="PF00271">
    <property type="entry name" value="Helicase_C"/>
    <property type="match status" value="1"/>
</dbReference>
<dbReference type="InterPro" id="IPR044876">
    <property type="entry name" value="HRDC_dom_sf"/>
</dbReference>
<dbReference type="GO" id="GO:0005737">
    <property type="term" value="C:cytoplasm"/>
    <property type="evidence" value="ECO:0007669"/>
    <property type="project" value="TreeGrafter"/>
</dbReference>
<feature type="non-terminal residue" evidence="15">
    <location>
        <position position="1446"/>
    </location>
</feature>
<dbReference type="SUPFAM" id="SSF46785">
    <property type="entry name" value="Winged helix' DNA-binding domain"/>
    <property type="match status" value="1"/>
</dbReference>
<dbReference type="GO" id="GO:0043138">
    <property type="term" value="F:3'-5' DNA helicase activity"/>
    <property type="evidence" value="ECO:0007669"/>
    <property type="project" value="UniProtKB-EC"/>
</dbReference>
<dbReference type="CDD" id="cd18794">
    <property type="entry name" value="SF2_C_RecQ"/>
    <property type="match status" value="1"/>
</dbReference>
<dbReference type="Gene3D" id="3.30.420.10">
    <property type="entry name" value="Ribonuclease H-like superfamily/Ribonuclease H"/>
    <property type="match status" value="1"/>
</dbReference>
<dbReference type="SMART" id="SM00487">
    <property type="entry name" value="DEXDc"/>
    <property type="match status" value="1"/>
</dbReference>
<dbReference type="GO" id="GO:0000723">
    <property type="term" value="P:telomere maintenance"/>
    <property type="evidence" value="ECO:0007669"/>
    <property type="project" value="TreeGrafter"/>
</dbReference>
<evidence type="ECO:0000256" key="10">
    <source>
        <dbReference type="ARBA" id="ARBA00034808"/>
    </source>
</evidence>
<dbReference type="InterPro" id="IPR029491">
    <property type="entry name" value="Helicase_HTH"/>
</dbReference>
<dbReference type="Pfam" id="PF14493">
    <property type="entry name" value="HTH_40"/>
    <property type="match status" value="1"/>
</dbReference>
<evidence type="ECO:0000259" key="14">
    <source>
        <dbReference type="PROSITE" id="PS51194"/>
    </source>
</evidence>
<reference evidence="15" key="1">
    <citation type="submission" date="2019-09" db="EMBL/GenBank/DDBJ databases">
        <title>Bird 10,000 Genomes (B10K) Project - Family phase.</title>
        <authorList>
            <person name="Zhang G."/>
        </authorList>
    </citation>
    <scope>NUCLEOTIDE SEQUENCE</scope>
    <source>
        <strain evidence="15">B10K-CU-031-38</strain>
    </source>
</reference>
<dbReference type="InterPro" id="IPR018982">
    <property type="entry name" value="RQC_domain"/>
</dbReference>
<feature type="domain" description="HRDC" evidence="12">
    <location>
        <begin position="1125"/>
        <end position="1204"/>
    </location>
</feature>
<dbReference type="Proteomes" id="UP000657035">
    <property type="component" value="Unassembled WGS sequence"/>
</dbReference>
<dbReference type="SMART" id="SM00341">
    <property type="entry name" value="HRDC"/>
    <property type="match status" value="1"/>
</dbReference>
<feature type="domain" description="Helicase ATP-binding" evidence="13">
    <location>
        <begin position="529"/>
        <end position="695"/>
    </location>
</feature>
<keyword evidence="16" id="KW-1185">Reference proteome</keyword>
<evidence type="ECO:0000256" key="2">
    <source>
        <dbReference type="ARBA" id="ARBA00005446"/>
    </source>
</evidence>
<dbReference type="EMBL" id="WBMU01003229">
    <property type="protein sequence ID" value="NXC74687.1"/>
    <property type="molecule type" value="Genomic_DNA"/>
</dbReference>
<comment type="similarity">
    <text evidence="2">Belongs to the helicase family. RecQ subfamily.</text>
</comment>
<keyword evidence="3" id="KW-0547">Nucleotide-binding</keyword>
<dbReference type="InterPro" id="IPR036390">
    <property type="entry name" value="WH_DNA-bd_sf"/>
</dbReference>
<gene>
    <name evidence="15" type="primary">Wrn</name>
    <name evidence="15" type="ORF">ANHANH_R13984</name>
</gene>
<dbReference type="SUPFAM" id="SSF47819">
    <property type="entry name" value="HRDC-like"/>
    <property type="match status" value="1"/>
</dbReference>
<dbReference type="Pfam" id="PF00570">
    <property type="entry name" value="HRDC"/>
    <property type="match status" value="1"/>
</dbReference>
<dbReference type="Pfam" id="PF09382">
    <property type="entry name" value="RQC"/>
    <property type="match status" value="1"/>
</dbReference>
<dbReference type="PROSITE" id="PS51192">
    <property type="entry name" value="HELICASE_ATP_BIND_1"/>
    <property type="match status" value="1"/>
</dbReference>
<dbReference type="InterPro" id="IPR036388">
    <property type="entry name" value="WH-like_DNA-bd_sf"/>
</dbReference>
<dbReference type="OrthoDB" id="10261556at2759"/>
<comment type="cofactor">
    <cofactor evidence="1">
        <name>Zn(2+)</name>
        <dbReference type="ChEBI" id="CHEBI:29105"/>
    </cofactor>
</comment>
<dbReference type="InterPro" id="IPR027417">
    <property type="entry name" value="P-loop_NTPase"/>
</dbReference>
<evidence type="ECO:0000256" key="5">
    <source>
        <dbReference type="ARBA" id="ARBA00022806"/>
    </source>
</evidence>
<dbReference type="PANTHER" id="PTHR13710">
    <property type="entry name" value="DNA HELICASE RECQ FAMILY MEMBER"/>
    <property type="match status" value="1"/>
</dbReference>
<dbReference type="InterPro" id="IPR032284">
    <property type="entry name" value="RecQ_Zn-bd"/>
</dbReference>
<dbReference type="InterPro" id="IPR002121">
    <property type="entry name" value="HRDC_dom"/>
</dbReference>
<dbReference type="FunFam" id="1.10.150.80:FF:000005">
    <property type="entry name" value="Werner syndrome ATP-dependent helicase homolog"/>
    <property type="match status" value="1"/>
</dbReference>
<evidence type="ECO:0000256" key="4">
    <source>
        <dbReference type="ARBA" id="ARBA00022801"/>
    </source>
</evidence>
<comment type="caution">
    <text evidence="15">The sequence shown here is derived from an EMBL/GenBank/DDBJ whole genome shotgun (WGS) entry which is preliminary data.</text>
</comment>
<feature type="domain" description="Helicase C-terminal" evidence="14">
    <location>
        <begin position="720"/>
        <end position="874"/>
    </location>
</feature>
<name>A0A851Q7A6_ANHAN</name>
<evidence type="ECO:0000256" key="9">
    <source>
        <dbReference type="ARBA" id="ARBA00034617"/>
    </source>
</evidence>
<dbReference type="GO" id="GO:0005654">
    <property type="term" value="C:nucleoplasm"/>
    <property type="evidence" value="ECO:0007669"/>
    <property type="project" value="TreeGrafter"/>
</dbReference>
<dbReference type="PROSITE" id="PS50967">
    <property type="entry name" value="HRDC"/>
    <property type="match status" value="1"/>
</dbReference>
<dbReference type="SMART" id="SM00474">
    <property type="entry name" value="35EXOc"/>
    <property type="match status" value="1"/>
</dbReference>
<accession>A0A851Q7A6</accession>
<dbReference type="GO" id="GO:0005694">
    <property type="term" value="C:chromosome"/>
    <property type="evidence" value="ECO:0007669"/>
    <property type="project" value="TreeGrafter"/>
</dbReference>
<feature type="region of interest" description="Disordered" evidence="11">
    <location>
        <begin position="1043"/>
        <end position="1072"/>
    </location>
</feature>
<evidence type="ECO:0000256" key="7">
    <source>
        <dbReference type="ARBA" id="ARBA00023125"/>
    </source>
</evidence>
<dbReference type="Pfam" id="PF00270">
    <property type="entry name" value="DEAD"/>
    <property type="match status" value="1"/>
</dbReference>
<dbReference type="SMART" id="SM00956">
    <property type="entry name" value="RQC"/>
    <property type="match status" value="1"/>
</dbReference>
<dbReference type="SMART" id="SM00490">
    <property type="entry name" value="HELICc"/>
    <property type="match status" value="1"/>
</dbReference>
<dbReference type="Gene3D" id="1.10.150.80">
    <property type="entry name" value="HRDC domain"/>
    <property type="match status" value="1"/>
</dbReference>
<dbReference type="InterPro" id="IPR010997">
    <property type="entry name" value="HRDC-like_sf"/>
</dbReference>
<keyword evidence="4" id="KW-0378">Hydrolase</keyword>
<dbReference type="FunFam" id="3.30.420.10:FF:000053">
    <property type="entry name" value="Werner syndrome ATP-dependent helicase homolog"/>
    <property type="match status" value="1"/>
</dbReference>
<sequence length="1446" mass="161202">FFFFLCKSNRNVEKMKKMDLLTTSLQNKYPQWMLTQNQEGVLGDKKKPAVQRSVLEDGLPFLEFCESIIYSYEASDCSLLSEDIRQSLSDGAAVGFDIEWPPSYTKGKMAKIAVIQICISEEKCYLFHISSMSGFPKGLKRLLEDETIKKVGVGIEGDQWKLMSDFEIKLKSFVELADIANEKLKCKETWSLNGLVKHLFGKQLLKDMSVRCSNWEAFPLNEEQKLYAATDAYAGFIIYQKLKNMNNSDQKLFCVRRDDMLSAGVKERLTSLAEEIKDLASHIPDSSGQLENLQRAAKIVADISEKVNALRSTLFYLGSPSVPERSCGTTALNLEAESANVAKQLEGDFNICSDATLAALWEGDGNEEAERGNTIEDGAAAARSKDEADRDDFMSLDITEQELQILECQAAQELVNEAVPEEAGSTDNEQNISCVIESDEELEMEMLKSLENVGDSKGVLTERESNKARKTPDTELNISADGDEDEGIEEEEEECLDPLLPVPSESHITCLKTYFGHSSFKPVQWKVINSLLEDRRDNLVVMATGYGKSLCYQFPPVYTGYTAIVICPLISLMEDQVLQLITSGIPACLLGSAQSKNIKACIKESQYRVIYMTPEFCSGNLELLQDLDQTIGITLIAVDEAHCISEWGHDFRSSFRSLGLLKKALPLVPIVALTATASPSVREDIMSCLNLRNPQVTCTSFDRPNLYLEVGRQSGNILRDLKQFLTRKGSSSAYEFEGPTIIYCPSRKATEQVVSELMKLSVACSAYHAGMGINQRRNTHHQFMRDEIQCIVATVAFGMGINKADIRMVIHYGAPKEMESYYQEIGRAGRDGLPAACHILWTATDLTFNRHLLNEIRNEQFRFYKLKMLTKIEKYLVSKSCRRKIILSHFEDKQLRKVSSGIMGTEECCDNCRSRASGFAVSSDSNGGLQDFGKQAYQVLSAVSALEEKFGTTVPILFLRGSSSQRLPGRYRRHPLFGSGKDWPENWWKALCQQLIMEGFLKNGFGHSSFATTCMLTQKGRNWLLKAGSASNPSLLLQSSEDLNLQRPSKSSRPLPVLSTQRSPDMKGTKQSPVKQMSLYDMFSYERKGKTLPRSNNMLNSVAECSPVKSSPLKPSEPGVSSREKELEIALYGKLLTARQKVANEKVIPPAVLATNKILVEMARIRPTTVENVKRVDGVSEAKSTMLIPLLAEIKDFCQVNGLQTDAFPTSGSEDQKEASPWKCTRALSPSEHVTYVLFQEKNLSVRMISETRSLPLAVVGMHLFQAMKAGYPVNLQRAGLTPEVEQIISDVIRNPPIDSDTTKIQAIRELVPANIELYLIRMTIVLLEKEARNKSRDGSGVKRVLMWSERQQEKTGADQASREDALWSKTKDNLISPTVKEGAEKTHLQVLPSALAAQSVDDSQPGSRGAACCPKPIMLASWNQPALNPDEEELFADSQLKVRLP</sequence>
<evidence type="ECO:0000259" key="12">
    <source>
        <dbReference type="PROSITE" id="PS50967"/>
    </source>
</evidence>
<dbReference type="Gene3D" id="3.40.50.300">
    <property type="entry name" value="P-loop containing nucleotide triphosphate hydrolases"/>
    <property type="match status" value="2"/>
</dbReference>
<protein>
    <recommendedName>
        <fullName evidence="10">DNA 3'-5' helicase</fullName>
        <ecNumber evidence="10">5.6.2.4</ecNumber>
    </recommendedName>
</protein>
<dbReference type="FunFam" id="3.40.50.300:FF:000941">
    <property type="entry name" value="Werner syndrome RecQ like helicase"/>
    <property type="match status" value="1"/>
</dbReference>
<dbReference type="Gene3D" id="1.10.10.10">
    <property type="entry name" value="Winged helix-like DNA-binding domain superfamily/Winged helix DNA-binding domain"/>
    <property type="match status" value="1"/>
</dbReference>
<dbReference type="InterPro" id="IPR001650">
    <property type="entry name" value="Helicase_C-like"/>
</dbReference>
<comment type="catalytic activity">
    <reaction evidence="9">
        <text>Couples ATP hydrolysis with the unwinding of duplex DNA by translocating in the 3'-5' direction.</text>
        <dbReference type="EC" id="5.6.2.4"/>
    </reaction>
</comment>
<dbReference type="InterPro" id="IPR014001">
    <property type="entry name" value="Helicase_ATP-bd"/>
</dbReference>
<keyword evidence="7" id="KW-0238">DNA-binding</keyword>
<evidence type="ECO:0000256" key="3">
    <source>
        <dbReference type="ARBA" id="ARBA00022741"/>
    </source>
</evidence>
<dbReference type="InterPro" id="IPR011545">
    <property type="entry name" value="DEAD/DEAH_box_helicase_dom"/>
</dbReference>
<evidence type="ECO:0000256" key="11">
    <source>
        <dbReference type="SAM" id="MobiDB-lite"/>
    </source>
</evidence>
<dbReference type="NCBIfam" id="TIGR00614">
    <property type="entry name" value="recQ_fam"/>
    <property type="match status" value="1"/>
</dbReference>
<keyword evidence="5 15" id="KW-0347">Helicase</keyword>
<dbReference type="Pfam" id="PF01612">
    <property type="entry name" value="DNA_pol_A_exo1"/>
    <property type="match status" value="1"/>
</dbReference>
<keyword evidence="6" id="KW-0067">ATP-binding</keyword>